<feature type="compositionally biased region" description="Low complexity" evidence="2">
    <location>
        <begin position="331"/>
        <end position="340"/>
    </location>
</feature>
<organism evidence="3 4">
    <name type="scientific">Enterococcus wangshanyuanii</name>
    <dbReference type="NCBI Taxonomy" id="2005703"/>
    <lineage>
        <taxon>Bacteria</taxon>
        <taxon>Bacillati</taxon>
        <taxon>Bacillota</taxon>
        <taxon>Bacilli</taxon>
        <taxon>Lactobacillales</taxon>
        <taxon>Enterococcaceae</taxon>
        <taxon>Enterococcus</taxon>
    </lineage>
</organism>
<accession>A0ABQ1PTK3</accession>
<comment type="caution">
    <text evidence="3">The sequence shown here is derived from an EMBL/GenBank/DDBJ whole genome shotgun (WGS) entry which is preliminary data.</text>
</comment>
<name>A0ABQ1PTK3_9ENTE</name>
<gene>
    <name evidence="3" type="ORF">GCM10011573_35940</name>
</gene>
<keyword evidence="1" id="KW-0175">Coiled coil</keyword>
<sequence length="377" mass="40834">MKKVTKKQMGLIAAVVLLGVGGTYAYVQNQSSVKAAEAKQEVKATTEKLDSLNTEINALYDKKDTDFLEKGIKTKQINDLQKKVTKETTIKKEKNLSKKDYTDLDQKVELVNTNIKKAKKAMEALVAINGLYQQTQTSVAINGSDVKKDLAIVDDLKKETVENVSKAFFKEGATKTYDKTINELIANAEKQLNQIDTAKAEVVKVYKDGKVLSTDNKLYDTAKNETDKIKNDKAKKALLEQLAKVKEDIDKKAKEEAEKAAADQTAQQAQSQTQQNTQTAVAPTVQQGTTEENSATQAPAPTYDGGNGGYVAPPATGGNDGGNYQPPVTDNGTSGNNGTTQPPVAGTGGMNQDQLNEDAKNNDYNPSTDPNSPWYKG</sequence>
<evidence type="ECO:0000256" key="1">
    <source>
        <dbReference type="SAM" id="Coils"/>
    </source>
</evidence>
<feature type="coiled-coil region" evidence="1">
    <location>
        <begin position="35"/>
        <end position="62"/>
    </location>
</feature>
<reference evidence="4" key="1">
    <citation type="journal article" date="2019" name="Int. J. Syst. Evol. Microbiol.">
        <title>The Global Catalogue of Microorganisms (GCM) 10K type strain sequencing project: providing services to taxonomists for standard genome sequencing and annotation.</title>
        <authorList>
            <consortium name="The Broad Institute Genomics Platform"/>
            <consortium name="The Broad Institute Genome Sequencing Center for Infectious Disease"/>
            <person name="Wu L."/>
            <person name="Ma J."/>
        </authorList>
    </citation>
    <scope>NUCLEOTIDE SEQUENCE [LARGE SCALE GENOMIC DNA]</scope>
    <source>
        <strain evidence="4">CGMCC 1.15942</strain>
    </source>
</reference>
<feature type="compositionally biased region" description="Polar residues" evidence="2">
    <location>
        <begin position="362"/>
        <end position="371"/>
    </location>
</feature>
<evidence type="ECO:0000256" key="2">
    <source>
        <dbReference type="SAM" id="MobiDB-lite"/>
    </source>
</evidence>
<dbReference type="EMBL" id="BMKI01000015">
    <property type="protein sequence ID" value="GGD03296.1"/>
    <property type="molecule type" value="Genomic_DNA"/>
</dbReference>
<feature type="region of interest" description="Disordered" evidence="2">
    <location>
        <begin position="254"/>
        <end position="377"/>
    </location>
</feature>
<evidence type="ECO:0000313" key="3">
    <source>
        <dbReference type="EMBL" id="GGD03296.1"/>
    </source>
</evidence>
<feature type="compositionally biased region" description="Low complexity" evidence="2">
    <location>
        <begin position="262"/>
        <end position="290"/>
    </location>
</feature>
<dbReference type="RefSeq" id="WP_088271976.1">
    <property type="nucleotide sequence ID" value="NZ_BMKI01000015.1"/>
</dbReference>
<dbReference type="Proteomes" id="UP000630615">
    <property type="component" value="Unassembled WGS sequence"/>
</dbReference>
<keyword evidence="4" id="KW-1185">Reference proteome</keyword>
<protein>
    <submittedName>
        <fullName evidence="3">Uncharacterized protein</fullName>
    </submittedName>
</protein>
<evidence type="ECO:0000313" key="4">
    <source>
        <dbReference type="Proteomes" id="UP000630615"/>
    </source>
</evidence>
<proteinExistence type="predicted"/>